<feature type="region of interest" description="Disordered" evidence="1">
    <location>
        <begin position="188"/>
        <end position="207"/>
    </location>
</feature>
<comment type="caution">
    <text evidence="3">The sequence shown here is derived from an EMBL/GenBank/DDBJ whole genome shotgun (WGS) entry which is preliminary data.</text>
</comment>
<evidence type="ECO:0000256" key="1">
    <source>
        <dbReference type="SAM" id="MobiDB-lite"/>
    </source>
</evidence>
<dbReference type="InterPro" id="IPR021005">
    <property type="entry name" value="Znf_CGNR"/>
</dbReference>
<dbReference type="InterPro" id="IPR023286">
    <property type="entry name" value="ABATE_dom_sf"/>
</dbReference>
<reference evidence="3 4" key="2">
    <citation type="submission" date="2020-03" db="EMBL/GenBank/DDBJ databases">
        <authorList>
            <person name="Ichikawa N."/>
            <person name="Kimura A."/>
            <person name="Kitahashi Y."/>
            <person name="Uohara A."/>
        </authorList>
    </citation>
    <scope>NUCLEOTIDE SEQUENCE [LARGE SCALE GENOMIC DNA]</scope>
    <source>
        <strain evidence="3 4">NBRC 108639</strain>
    </source>
</reference>
<sequence>MLTSRWGGWLCLDFANIVEARAAAAPEEHLHTYGELLWWGADTGVLDEERAARLGELADAKPRAAAAALDRAIHLREGVFRTFHHAARALPPPADDLAAIHDRYADGIRHAELDWTREPPAWTWADAHLDQPAWAVAASAVELATHGPLHRVKTCAAEEGCAGLFVDTTKNNSRRWCEMEGCGNEVKFRRQTDRRRAARRRQPPRAR</sequence>
<name>A0A6V8KS61_9ACTN</name>
<dbReference type="AlphaFoldDB" id="A0A6V8KS61"/>
<dbReference type="Pfam" id="PF11706">
    <property type="entry name" value="zf-CGNR"/>
    <property type="match status" value="1"/>
</dbReference>
<evidence type="ECO:0000313" key="3">
    <source>
        <dbReference type="EMBL" id="GFJ83445.1"/>
    </source>
</evidence>
<dbReference type="EMBL" id="BLPF01000003">
    <property type="protein sequence ID" value="GFJ83445.1"/>
    <property type="molecule type" value="Genomic_DNA"/>
</dbReference>
<feature type="domain" description="Zinc finger CGNR" evidence="2">
    <location>
        <begin position="151"/>
        <end position="195"/>
    </location>
</feature>
<organism evidence="3 4">
    <name type="scientific">Phytohabitans houttuyneae</name>
    <dbReference type="NCBI Taxonomy" id="1076126"/>
    <lineage>
        <taxon>Bacteria</taxon>
        <taxon>Bacillati</taxon>
        <taxon>Actinomycetota</taxon>
        <taxon>Actinomycetes</taxon>
        <taxon>Micromonosporales</taxon>
        <taxon>Micromonosporaceae</taxon>
    </lineage>
</organism>
<protein>
    <recommendedName>
        <fullName evidence="2">Zinc finger CGNR domain-containing protein</fullName>
    </recommendedName>
</protein>
<dbReference type="Proteomes" id="UP000482800">
    <property type="component" value="Unassembled WGS sequence"/>
</dbReference>
<dbReference type="SUPFAM" id="SSF160904">
    <property type="entry name" value="Jann2411-like"/>
    <property type="match status" value="1"/>
</dbReference>
<proteinExistence type="predicted"/>
<dbReference type="PANTHER" id="PTHR35525">
    <property type="entry name" value="BLL6575 PROTEIN"/>
    <property type="match status" value="1"/>
</dbReference>
<gene>
    <name evidence="3" type="ORF">Phou_076250</name>
</gene>
<dbReference type="InterPro" id="IPR010852">
    <property type="entry name" value="ABATE"/>
</dbReference>
<dbReference type="Pfam" id="PF07336">
    <property type="entry name" value="ABATE"/>
    <property type="match status" value="1"/>
</dbReference>
<reference evidence="3 4" key="1">
    <citation type="submission" date="2020-03" db="EMBL/GenBank/DDBJ databases">
        <title>Whole genome shotgun sequence of Phytohabitans houttuyneae NBRC 108639.</title>
        <authorList>
            <person name="Komaki H."/>
            <person name="Tamura T."/>
        </authorList>
    </citation>
    <scope>NUCLEOTIDE SEQUENCE [LARGE SCALE GENOMIC DNA]</scope>
    <source>
        <strain evidence="3 4">NBRC 108639</strain>
    </source>
</reference>
<keyword evidence="4" id="KW-1185">Reference proteome</keyword>
<dbReference type="PANTHER" id="PTHR35525:SF3">
    <property type="entry name" value="BLL6575 PROTEIN"/>
    <property type="match status" value="1"/>
</dbReference>
<evidence type="ECO:0000259" key="2">
    <source>
        <dbReference type="Pfam" id="PF11706"/>
    </source>
</evidence>
<evidence type="ECO:0000313" key="4">
    <source>
        <dbReference type="Proteomes" id="UP000482800"/>
    </source>
</evidence>
<feature type="compositionally biased region" description="Basic residues" evidence="1">
    <location>
        <begin position="196"/>
        <end position="207"/>
    </location>
</feature>
<dbReference type="RefSeq" id="WP_178134998.1">
    <property type="nucleotide sequence ID" value="NZ_BAABGO010000044.1"/>
</dbReference>
<accession>A0A6V8KS61</accession>
<dbReference type="Gene3D" id="1.10.3300.10">
    <property type="entry name" value="Jann2411-like domain"/>
    <property type="match status" value="1"/>
</dbReference>